<keyword evidence="3" id="KW-0804">Transcription</keyword>
<dbReference type="PANTHER" id="PTHR30055:SF220">
    <property type="entry name" value="TETR-FAMILY REGULATORY PROTEIN"/>
    <property type="match status" value="1"/>
</dbReference>
<dbReference type="AlphaFoldDB" id="A0A4Q9H423"/>
<reference evidence="6 7" key="1">
    <citation type="submission" date="2019-02" db="EMBL/GenBank/DDBJ databases">
        <title>Aquabacterium sp. strain KMB7.</title>
        <authorList>
            <person name="Chen W.-M."/>
        </authorList>
    </citation>
    <scope>NUCLEOTIDE SEQUENCE [LARGE SCALE GENOMIC DNA]</scope>
    <source>
        <strain evidence="6 7">KMB7</strain>
    </source>
</reference>
<feature type="domain" description="HTH tetR-type" evidence="5">
    <location>
        <begin position="46"/>
        <end position="106"/>
    </location>
</feature>
<protein>
    <submittedName>
        <fullName evidence="6">TetR/AcrR family transcriptional regulator</fullName>
    </submittedName>
</protein>
<evidence type="ECO:0000256" key="3">
    <source>
        <dbReference type="ARBA" id="ARBA00023163"/>
    </source>
</evidence>
<organism evidence="6 7">
    <name type="scientific">Aquabacterium lacunae</name>
    <dbReference type="NCBI Taxonomy" id="2528630"/>
    <lineage>
        <taxon>Bacteria</taxon>
        <taxon>Pseudomonadati</taxon>
        <taxon>Pseudomonadota</taxon>
        <taxon>Betaproteobacteria</taxon>
        <taxon>Burkholderiales</taxon>
        <taxon>Aquabacterium</taxon>
    </lineage>
</organism>
<dbReference type="InterPro" id="IPR001647">
    <property type="entry name" value="HTH_TetR"/>
</dbReference>
<gene>
    <name evidence="6" type="ORF">EYS42_05735</name>
</gene>
<evidence type="ECO:0000256" key="4">
    <source>
        <dbReference type="PROSITE-ProRule" id="PRU00335"/>
    </source>
</evidence>
<keyword evidence="2 4" id="KW-0238">DNA-binding</keyword>
<feature type="DNA-binding region" description="H-T-H motif" evidence="4">
    <location>
        <begin position="69"/>
        <end position="88"/>
    </location>
</feature>
<dbReference type="InterPro" id="IPR036271">
    <property type="entry name" value="Tet_transcr_reg_TetR-rel_C_sf"/>
</dbReference>
<name>A0A4Q9H423_9BURK</name>
<dbReference type="Gene3D" id="1.10.357.10">
    <property type="entry name" value="Tetracycline Repressor, domain 2"/>
    <property type="match status" value="1"/>
</dbReference>
<dbReference type="OrthoDB" id="5293556at2"/>
<evidence type="ECO:0000313" key="6">
    <source>
        <dbReference type="EMBL" id="TBO32675.1"/>
    </source>
</evidence>
<dbReference type="InterPro" id="IPR009057">
    <property type="entry name" value="Homeodomain-like_sf"/>
</dbReference>
<evidence type="ECO:0000313" key="7">
    <source>
        <dbReference type="Proteomes" id="UP000292120"/>
    </source>
</evidence>
<dbReference type="InterPro" id="IPR050109">
    <property type="entry name" value="HTH-type_TetR-like_transc_reg"/>
</dbReference>
<dbReference type="SUPFAM" id="SSF48498">
    <property type="entry name" value="Tetracyclin repressor-like, C-terminal domain"/>
    <property type="match status" value="1"/>
</dbReference>
<dbReference type="Proteomes" id="UP000292120">
    <property type="component" value="Unassembled WGS sequence"/>
</dbReference>
<dbReference type="GO" id="GO:0000976">
    <property type="term" value="F:transcription cis-regulatory region binding"/>
    <property type="evidence" value="ECO:0007669"/>
    <property type="project" value="TreeGrafter"/>
</dbReference>
<dbReference type="Pfam" id="PF13305">
    <property type="entry name" value="TetR_C_33"/>
    <property type="match status" value="1"/>
</dbReference>
<evidence type="ECO:0000256" key="2">
    <source>
        <dbReference type="ARBA" id="ARBA00023125"/>
    </source>
</evidence>
<dbReference type="PROSITE" id="PS50977">
    <property type="entry name" value="HTH_TETR_2"/>
    <property type="match status" value="1"/>
</dbReference>
<keyword evidence="7" id="KW-1185">Reference proteome</keyword>
<dbReference type="SUPFAM" id="SSF46689">
    <property type="entry name" value="Homeodomain-like"/>
    <property type="match status" value="1"/>
</dbReference>
<dbReference type="GO" id="GO:0003700">
    <property type="term" value="F:DNA-binding transcription factor activity"/>
    <property type="evidence" value="ECO:0007669"/>
    <property type="project" value="TreeGrafter"/>
</dbReference>
<keyword evidence="1" id="KW-0805">Transcription regulation</keyword>
<dbReference type="PANTHER" id="PTHR30055">
    <property type="entry name" value="HTH-TYPE TRANSCRIPTIONAL REGULATOR RUTR"/>
    <property type="match status" value="1"/>
</dbReference>
<evidence type="ECO:0000256" key="1">
    <source>
        <dbReference type="ARBA" id="ARBA00023015"/>
    </source>
</evidence>
<comment type="caution">
    <text evidence="6">The sequence shown here is derived from an EMBL/GenBank/DDBJ whole genome shotgun (WGS) entry which is preliminary data.</text>
</comment>
<proteinExistence type="predicted"/>
<accession>A0A4Q9H423</accession>
<dbReference type="InterPro" id="IPR025996">
    <property type="entry name" value="MT1864/Rv1816-like_C"/>
</dbReference>
<evidence type="ECO:0000259" key="5">
    <source>
        <dbReference type="PROSITE" id="PS50977"/>
    </source>
</evidence>
<sequence>MGNLNVCVVNMRIPIQNVYDVNMQDVSSSDHPNRLKTPESRSYHHGNLKASLIEAGVAALAHTEADALSLRQLAKELGVSANAAYRHFADKDALLTAMAAEGFRLFAAAQAASAHGLAHAEDRLKASGRAYVAFAQAHPALYRLMFQRMDQVMADPALMAHCSGGGMAVLLEATSGLVGAPMDDERVRVAAAASWSLVHGLSSLAQGGQLAIFGLPLNDLINRVLSMPVSFQQAVSSLQPPSD</sequence>
<dbReference type="Pfam" id="PF00440">
    <property type="entry name" value="TetR_N"/>
    <property type="match status" value="1"/>
</dbReference>
<dbReference type="EMBL" id="SIXI01000002">
    <property type="protein sequence ID" value="TBO32675.1"/>
    <property type="molecule type" value="Genomic_DNA"/>
</dbReference>